<gene>
    <name evidence="2" type="ORF">BU23DRAFT_626372</name>
</gene>
<name>A0A6A5VPM3_9PLEO</name>
<dbReference type="OrthoDB" id="3790435at2759"/>
<dbReference type="Proteomes" id="UP000800036">
    <property type="component" value="Unassembled WGS sequence"/>
</dbReference>
<evidence type="ECO:0000313" key="2">
    <source>
        <dbReference type="EMBL" id="KAF1976846.1"/>
    </source>
</evidence>
<feature type="compositionally biased region" description="Basic residues" evidence="1">
    <location>
        <begin position="1"/>
        <end position="18"/>
    </location>
</feature>
<organism evidence="2 3">
    <name type="scientific">Bimuria novae-zelandiae CBS 107.79</name>
    <dbReference type="NCBI Taxonomy" id="1447943"/>
    <lineage>
        <taxon>Eukaryota</taxon>
        <taxon>Fungi</taxon>
        <taxon>Dikarya</taxon>
        <taxon>Ascomycota</taxon>
        <taxon>Pezizomycotina</taxon>
        <taxon>Dothideomycetes</taxon>
        <taxon>Pleosporomycetidae</taxon>
        <taxon>Pleosporales</taxon>
        <taxon>Massarineae</taxon>
        <taxon>Didymosphaeriaceae</taxon>
        <taxon>Bimuria</taxon>
    </lineage>
</organism>
<sequence>MPPRVTKPKPKAVRHPKIAPRPTAQPSAPAPPAPASASAATPYTPFSPGLAREMDRLIQIPEQIWSLKKGLLDGLFPGYPAEHQAYTRIQELQNIYIALRLIVDRQLAALGYRPSNFPIPALPPKQNTGFPGNGYAGGSMKGRGGKNGNNVKGVQIHTHTPSHKHKYGPTSPHYTVDKALKRKAEQSLALHTSSHKPTNKKRKIDHDSDFVETDCESEYEPLEGKGKGKRVEEEDTSPPPEALSCLTLVPLGKEEKERMWTWSWKGAVGRGCGSEVVQSPLGGRGWVW</sequence>
<evidence type="ECO:0000256" key="1">
    <source>
        <dbReference type="SAM" id="MobiDB-lite"/>
    </source>
</evidence>
<feature type="compositionally biased region" description="Acidic residues" evidence="1">
    <location>
        <begin position="210"/>
        <end position="221"/>
    </location>
</feature>
<feature type="compositionally biased region" description="Low complexity" evidence="1">
    <location>
        <begin position="35"/>
        <end position="46"/>
    </location>
</feature>
<feature type="region of interest" description="Disordered" evidence="1">
    <location>
        <begin position="1"/>
        <end position="46"/>
    </location>
</feature>
<dbReference type="EMBL" id="ML976665">
    <property type="protein sequence ID" value="KAF1976846.1"/>
    <property type="molecule type" value="Genomic_DNA"/>
</dbReference>
<proteinExistence type="predicted"/>
<dbReference type="AlphaFoldDB" id="A0A6A5VPM3"/>
<feature type="compositionally biased region" description="Basic residues" evidence="1">
    <location>
        <begin position="193"/>
        <end position="203"/>
    </location>
</feature>
<reference evidence="2" key="1">
    <citation type="journal article" date="2020" name="Stud. Mycol.">
        <title>101 Dothideomycetes genomes: a test case for predicting lifestyles and emergence of pathogens.</title>
        <authorList>
            <person name="Haridas S."/>
            <person name="Albert R."/>
            <person name="Binder M."/>
            <person name="Bloem J."/>
            <person name="Labutti K."/>
            <person name="Salamov A."/>
            <person name="Andreopoulos B."/>
            <person name="Baker S."/>
            <person name="Barry K."/>
            <person name="Bills G."/>
            <person name="Bluhm B."/>
            <person name="Cannon C."/>
            <person name="Castanera R."/>
            <person name="Culley D."/>
            <person name="Daum C."/>
            <person name="Ezra D."/>
            <person name="Gonzalez J."/>
            <person name="Henrissat B."/>
            <person name="Kuo A."/>
            <person name="Liang C."/>
            <person name="Lipzen A."/>
            <person name="Lutzoni F."/>
            <person name="Magnuson J."/>
            <person name="Mondo S."/>
            <person name="Nolan M."/>
            <person name="Ohm R."/>
            <person name="Pangilinan J."/>
            <person name="Park H.-J."/>
            <person name="Ramirez L."/>
            <person name="Alfaro M."/>
            <person name="Sun H."/>
            <person name="Tritt A."/>
            <person name="Yoshinaga Y."/>
            <person name="Zwiers L.-H."/>
            <person name="Turgeon B."/>
            <person name="Goodwin S."/>
            <person name="Spatafora J."/>
            <person name="Crous P."/>
            <person name="Grigoriev I."/>
        </authorList>
    </citation>
    <scope>NUCLEOTIDE SEQUENCE</scope>
    <source>
        <strain evidence="2">CBS 107.79</strain>
    </source>
</reference>
<accession>A0A6A5VPM3</accession>
<feature type="compositionally biased region" description="Basic and acidic residues" evidence="1">
    <location>
        <begin position="222"/>
        <end position="232"/>
    </location>
</feature>
<protein>
    <submittedName>
        <fullName evidence="2">Uncharacterized protein</fullName>
    </submittedName>
</protein>
<keyword evidence="3" id="KW-1185">Reference proteome</keyword>
<evidence type="ECO:0000313" key="3">
    <source>
        <dbReference type="Proteomes" id="UP000800036"/>
    </source>
</evidence>
<feature type="region of interest" description="Disordered" evidence="1">
    <location>
        <begin position="185"/>
        <end position="242"/>
    </location>
</feature>